<organism evidence="2 3">
    <name type="scientific">Podospora appendiculata</name>
    <dbReference type="NCBI Taxonomy" id="314037"/>
    <lineage>
        <taxon>Eukaryota</taxon>
        <taxon>Fungi</taxon>
        <taxon>Dikarya</taxon>
        <taxon>Ascomycota</taxon>
        <taxon>Pezizomycotina</taxon>
        <taxon>Sordariomycetes</taxon>
        <taxon>Sordariomycetidae</taxon>
        <taxon>Sordariales</taxon>
        <taxon>Podosporaceae</taxon>
        <taxon>Podospora</taxon>
    </lineage>
</organism>
<keyword evidence="1" id="KW-1133">Transmembrane helix</keyword>
<comment type="caution">
    <text evidence="2">The sequence shown here is derived from an EMBL/GenBank/DDBJ whole genome shotgun (WGS) entry which is preliminary data.</text>
</comment>
<keyword evidence="3" id="KW-1185">Reference proteome</keyword>
<reference evidence="2" key="2">
    <citation type="submission" date="2023-06" db="EMBL/GenBank/DDBJ databases">
        <authorList>
            <consortium name="Lawrence Berkeley National Laboratory"/>
            <person name="Haridas S."/>
            <person name="Hensen N."/>
            <person name="Bonometti L."/>
            <person name="Westerberg I."/>
            <person name="Brannstrom I.O."/>
            <person name="Guillou S."/>
            <person name="Cros-Aarteil S."/>
            <person name="Calhoun S."/>
            <person name="Kuo A."/>
            <person name="Mondo S."/>
            <person name="Pangilinan J."/>
            <person name="Riley R."/>
            <person name="Labutti K."/>
            <person name="Andreopoulos B."/>
            <person name="Lipzen A."/>
            <person name="Chen C."/>
            <person name="Yanf M."/>
            <person name="Daum C."/>
            <person name="Ng V."/>
            <person name="Clum A."/>
            <person name="Steindorff A."/>
            <person name="Ohm R."/>
            <person name="Martin F."/>
            <person name="Silar P."/>
            <person name="Natvig D."/>
            <person name="Lalanne C."/>
            <person name="Gautier V."/>
            <person name="Ament-Velasquez S.L."/>
            <person name="Kruys A."/>
            <person name="Hutchinson M.I."/>
            <person name="Powell A.J."/>
            <person name="Barry K."/>
            <person name="Miller A.N."/>
            <person name="Grigoriev I.V."/>
            <person name="Debuchy R."/>
            <person name="Gladieux P."/>
            <person name="Thoren M.H."/>
            <person name="Johannesson H."/>
        </authorList>
    </citation>
    <scope>NUCLEOTIDE SEQUENCE</scope>
    <source>
        <strain evidence="2">CBS 314.62</strain>
    </source>
</reference>
<sequence>MATSCPGARWVYSPTALFPLSNGWLDGRTYGLRPHTEERSLAFAVLFFVIFFHVFLFGGRWGIGWLAMPFWDLGGFRLFIAFHNHALLSAAGAYFLAFCLHETVWRNGKPTATGTRKERNRLVDGGRHAVSGFGQAVGLLFFRLDHGTA</sequence>
<proteinExistence type="predicted"/>
<reference evidence="2" key="1">
    <citation type="journal article" date="2023" name="Mol. Phylogenet. Evol.">
        <title>Genome-scale phylogeny and comparative genomics of the fungal order Sordariales.</title>
        <authorList>
            <person name="Hensen N."/>
            <person name="Bonometti L."/>
            <person name="Westerberg I."/>
            <person name="Brannstrom I.O."/>
            <person name="Guillou S."/>
            <person name="Cros-Aarteil S."/>
            <person name="Calhoun S."/>
            <person name="Haridas S."/>
            <person name="Kuo A."/>
            <person name="Mondo S."/>
            <person name="Pangilinan J."/>
            <person name="Riley R."/>
            <person name="LaButti K."/>
            <person name="Andreopoulos B."/>
            <person name="Lipzen A."/>
            <person name="Chen C."/>
            <person name="Yan M."/>
            <person name="Daum C."/>
            <person name="Ng V."/>
            <person name="Clum A."/>
            <person name="Steindorff A."/>
            <person name="Ohm R.A."/>
            <person name="Martin F."/>
            <person name="Silar P."/>
            <person name="Natvig D.O."/>
            <person name="Lalanne C."/>
            <person name="Gautier V."/>
            <person name="Ament-Velasquez S.L."/>
            <person name="Kruys A."/>
            <person name="Hutchinson M.I."/>
            <person name="Powell A.J."/>
            <person name="Barry K."/>
            <person name="Miller A.N."/>
            <person name="Grigoriev I.V."/>
            <person name="Debuchy R."/>
            <person name="Gladieux P."/>
            <person name="Hiltunen Thoren M."/>
            <person name="Johannesson H."/>
        </authorList>
    </citation>
    <scope>NUCLEOTIDE SEQUENCE</scope>
    <source>
        <strain evidence="2">CBS 314.62</strain>
    </source>
</reference>
<dbReference type="Proteomes" id="UP001270362">
    <property type="component" value="Unassembled WGS sequence"/>
</dbReference>
<evidence type="ECO:0000256" key="1">
    <source>
        <dbReference type="SAM" id="Phobius"/>
    </source>
</evidence>
<evidence type="ECO:0000313" key="2">
    <source>
        <dbReference type="EMBL" id="KAK3682625.1"/>
    </source>
</evidence>
<evidence type="ECO:0000313" key="3">
    <source>
        <dbReference type="Proteomes" id="UP001270362"/>
    </source>
</evidence>
<protein>
    <submittedName>
        <fullName evidence="2">Uncharacterized protein</fullName>
    </submittedName>
</protein>
<accession>A0AAE0X1E8</accession>
<gene>
    <name evidence="2" type="ORF">B0T22DRAFT_290421</name>
</gene>
<keyword evidence="1" id="KW-0812">Transmembrane</keyword>
<keyword evidence="1" id="KW-0472">Membrane</keyword>
<dbReference type="AlphaFoldDB" id="A0AAE0X1E8"/>
<feature type="transmembrane region" description="Helical" evidence="1">
    <location>
        <begin position="41"/>
        <end position="63"/>
    </location>
</feature>
<feature type="transmembrane region" description="Helical" evidence="1">
    <location>
        <begin position="75"/>
        <end position="100"/>
    </location>
</feature>
<dbReference type="EMBL" id="JAULSO010000005">
    <property type="protein sequence ID" value="KAK3682625.1"/>
    <property type="molecule type" value="Genomic_DNA"/>
</dbReference>
<name>A0AAE0X1E8_9PEZI</name>